<evidence type="ECO:0000313" key="2">
    <source>
        <dbReference type="Proteomes" id="UP001205748"/>
    </source>
</evidence>
<proteinExistence type="predicted"/>
<keyword evidence="2" id="KW-1185">Reference proteome</keyword>
<evidence type="ECO:0000313" key="1">
    <source>
        <dbReference type="EMBL" id="MCR1899608.1"/>
    </source>
</evidence>
<dbReference type="InterPro" id="IPR011004">
    <property type="entry name" value="Trimer_LpxA-like_sf"/>
</dbReference>
<protein>
    <submittedName>
        <fullName evidence="1">Carbonic anhydrase/acetyltransferase</fullName>
    </submittedName>
</protein>
<dbReference type="InterPro" id="IPR001451">
    <property type="entry name" value="Hexapep"/>
</dbReference>
<dbReference type="AlphaFoldDB" id="A0AAE3HI84"/>
<accession>A0AAE3HI84</accession>
<gene>
    <name evidence="1" type="ORF">NSA47_11535</name>
</gene>
<dbReference type="Pfam" id="PF00132">
    <property type="entry name" value="Hexapep"/>
    <property type="match status" value="1"/>
</dbReference>
<dbReference type="RefSeq" id="WP_257532232.1">
    <property type="nucleotide sequence ID" value="NZ_JANKAS010000011.1"/>
</dbReference>
<dbReference type="EMBL" id="JANKAS010000011">
    <property type="protein sequence ID" value="MCR1899608.1"/>
    <property type="molecule type" value="Genomic_DNA"/>
</dbReference>
<dbReference type="Proteomes" id="UP001205748">
    <property type="component" value="Unassembled WGS sequence"/>
</dbReference>
<comment type="caution">
    <text evidence="1">The sequence shown here is derived from an EMBL/GenBank/DDBJ whole genome shotgun (WGS) entry which is preliminary data.</text>
</comment>
<dbReference type="SUPFAM" id="SSF51161">
    <property type="entry name" value="Trimeric LpxA-like enzymes"/>
    <property type="match status" value="2"/>
</dbReference>
<name>A0AAE3HI84_9FIRM</name>
<organism evidence="1 2">
    <name type="scientific">Irregularibacter muris</name>
    <dbReference type="NCBI Taxonomy" id="1796619"/>
    <lineage>
        <taxon>Bacteria</taxon>
        <taxon>Bacillati</taxon>
        <taxon>Bacillota</taxon>
        <taxon>Clostridia</taxon>
        <taxon>Eubacteriales</taxon>
        <taxon>Eubacteriaceae</taxon>
        <taxon>Irregularibacter</taxon>
    </lineage>
</organism>
<reference evidence="1" key="1">
    <citation type="submission" date="2022-07" db="EMBL/GenBank/DDBJ databases">
        <title>Enhanced cultured diversity of the mouse gut microbiota enables custom-made synthetic communities.</title>
        <authorList>
            <person name="Afrizal A."/>
        </authorList>
    </citation>
    <scope>NUCLEOTIDE SEQUENCE</scope>
    <source>
        <strain evidence="1">DSM 28593</strain>
    </source>
</reference>
<dbReference type="PANTHER" id="PTHR13061">
    <property type="entry name" value="DYNACTIN SUBUNIT P25"/>
    <property type="match status" value="1"/>
</dbReference>
<dbReference type="PANTHER" id="PTHR13061:SF29">
    <property type="entry name" value="GAMMA CARBONIC ANHYDRASE-LIKE 1, MITOCHONDRIAL-RELATED"/>
    <property type="match status" value="1"/>
</dbReference>
<dbReference type="Gene3D" id="2.160.10.10">
    <property type="entry name" value="Hexapeptide repeat proteins"/>
    <property type="match status" value="2"/>
</dbReference>
<dbReference type="InterPro" id="IPR050484">
    <property type="entry name" value="Transf_Hexapept/Carb_Anhydrase"/>
</dbReference>
<sequence>MRITDSATIMGKVCLGVGAYIAQGTVLRSHGDNITMGNHSWALENSVLIGTLENPLKVGSKTIFGHKCIAIGAKIGHLCEIGNGVIFMPGCKIGNMCIFGEGTLIPGGMVIPDESVVVGRPARIIRKLTQEDRDMIKRMRNHDISLPPTTENVFENIPKEGETMGKLYSYKNKFPKISELAYLFDSAEVTGDVTIGKTSIIGAGVKIIGDSHGPVTIGENVEIHENCVLHLLPDNELIIEDNVTIGPGCIIHGSTIGEGTIIEPGSIVCDYSNLGKNTLVKAGSLVKQRSIFKNNSILEGFPAIEIGKLEKSLEKPPWAFQKDRLTK</sequence>